<protein>
    <submittedName>
        <fullName evidence="2">Acetoacetate decarboxylase</fullName>
        <ecNumber evidence="2">4.1.1.4</ecNumber>
    </submittedName>
</protein>
<evidence type="ECO:0000313" key="2">
    <source>
        <dbReference type="EMBL" id="CAA9537599.1"/>
    </source>
</evidence>
<name>A0A6J4U2F8_9ACTN</name>
<feature type="region of interest" description="Disordered" evidence="1">
    <location>
        <begin position="1"/>
        <end position="243"/>
    </location>
</feature>
<feature type="non-terminal residue" evidence="2">
    <location>
        <position position="243"/>
    </location>
</feature>
<reference evidence="2" key="1">
    <citation type="submission" date="2020-02" db="EMBL/GenBank/DDBJ databases">
        <authorList>
            <person name="Meier V. D."/>
        </authorList>
    </citation>
    <scope>NUCLEOTIDE SEQUENCE</scope>
    <source>
        <strain evidence="2">AVDCRST_MAG79</strain>
    </source>
</reference>
<feature type="compositionally biased region" description="Basic and acidic residues" evidence="1">
    <location>
        <begin position="52"/>
        <end position="67"/>
    </location>
</feature>
<feature type="compositionally biased region" description="Basic and acidic residues" evidence="1">
    <location>
        <begin position="1"/>
        <end position="14"/>
    </location>
</feature>
<evidence type="ECO:0000256" key="1">
    <source>
        <dbReference type="SAM" id="MobiDB-lite"/>
    </source>
</evidence>
<feature type="compositionally biased region" description="Basic residues" evidence="1">
    <location>
        <begin position="123"/>
        <end position="142"/>
    </location>
</feature>
<proteinExistence type="predicted"/>
<feature type="compositionally biased region" description="Low complexity" evidence="1">
    <location>
        <begin position="75"/>
        <end position="98"/>
    </location>
</feature>
<gene>
    <name evidence="2" type="ORF">AVDCRST_MAG79-1528</name>
</gene>
<dbReference type="EC" id="4.1.1.4" evidence="2"/>
<feature type="non-terminal residue" evidence="2">
    <location>
        <position position="1"/>
    </location>
</feature>
<organism evidence="2">
    <name type="scientific">uncultured Thermoleophilia bacterium</name>
    <dbReference type="NCBI Taxonomy" id="1497501"/>
    <lineage>
        <taxon>Bacteria</taxon>
        <taxon>Bacillati</taxon>
        <taxon>Actinomycetota</taxon>
        <taxon>Thermoleophilia</taxon>
        <taxon>environmental samples</taxon>
    </lineage>
</organism>
<dbReference type="GO" id="GO:0047602">
    <property type="term" value="F:acetoacetate decarboxylase activity"/>
    <property type="evidence" value="ECO:0007669"/>
    <property type="project" value="UniProtKB-EC"/>
</dbReference>
<feature type="compositionally biased region" description="Basic residues" evidence="1">
    <location>
        <begin position="35"/>
        <end position="46"/>
    </location>
</feature>
<keyword evidence="2" id="KW-0456">Lyase</keyword>
<accession>A0A6J4U2F8</accession>
<feature type="compositionally biased region" description="Low complexity" evidence="1">
    <location>
        <begin position="202"/>
        <end position="217"/>
    </location>
</feature>
<dbReference type="AlphaFoldDB" id="A0A6J4U2F8"/>
<feature type="compositionally biased region" description="Basic residues" evidence="1">
    <location>
        <begin position="179"/>
        <end position="194"/>
    </location>
</feature>
<sequence>EPVRPDRRPLDAVRRAARAGPADPPAAHRDPDRRLPHRPRGGRRAHPGPARADGRSLRRARLPDARRRMVRRVLRVGLPAAGAAARRSPGRLLAVPRAGVRRRRRGGPRALRAAEEGRAGQPRPRRRPPRRPGGPQRHRPGHGHAALEADAGGAGAGRARARGGTERQPPDPPGGPGRRSSRARRPLVRGRRGARGLGGVRHPGAAAERPGAGPPARGARRRRRPAPPGRPHAAARRGDPSLL</sequence>
<dbReference type="EMBL" id="CADCWC010000233">
    <property type="protein sequence ID" value="CAA9537599.1"/>
    <property type="molecule type" value="Genomic_DNA"/>
</dbReference>